<dbReference type="InterPro" id="IPR011256">
    <property type="entry name" value="Reg_factor_effector_dom_sf"/>
</dbReference>
<sequence length="236" mass="24704">MTVSRLPLTALGLVLALAAGPGAPRAQQPPAQANPLPTTTDPGQGSRPGEAPQPPLPEKAVPPAPPPAGARQTLVQAPGDPSDVDEVTLPAKPVAIVSGNAKWDAAVPTLRDSFARIESDLAKAGIKAVGRPVAVFTRTDDDGFQYEAMIPIEQVPDPKPAGLPAELRFGSTPSGKALRFVHKGAYDEIDQTYETVTAYLDAKGIIVQDAFVEEYLTDLKSASDTGLEVNIYALPK</sequence>
<evidence type="ECO:0000313" key="5">
    <source>
        <dbReference type="Proteomes" id="UP000008207"/>
    </source>
</evidence>
<dbReference type="InterPro" id="IPR010499">
    <property type="entry name" value="AraC_E-bd"/>
</dbReference>
<name>B8I9H5_METNO</name>
<feature type="compositionally biased region" description="Low complexity" evidence="1">
    <location>
        <begin position="21"/>
        <end position="39"/>
    </location>
</feature>
<gene>
    <name evidence="4" type="ordered locus">Mnod_0182</name>
</gene>
<dbReference type="STRING" id="460265.Mnod_0182"/>
<dbReference type="EMBL" id="CP001349">
    <property type="protein sequence ID" value="ACL55228.1"/>
    <property type="molecule type" value="Genomic_DNA"/>
</dbReference>
<reference evidence="4 5" key="1">
    <citation type="submission" date="2009-01" db="EMBL/GenBank/DDBJ databases">
        <title>Complete sequence of chromosome of Methylobacterium nodulans ORS 2060.</title>
        <authorList>
            <consortium name="US DOE Joint Genome Institute"/>
            <person name="Lucas S."/>
            <person name="Copeland A."/>
            <person name="Lapidus A."/>
            <person name="Glavina del Rio T."/>
            <person name="Dalin E."/>
            <person name="Tice H."/>
            <person name="Bruce D."/>
            <person name="Goodwin L."/>
            <person name="Pitluck S."/>
            <person name="Sims D."/>
            <person name="Brettin T."/>
            <person name="Detter J.C."/>
            <person name="Han C."/>
            <person name="Larimer F."/>
            <person name="Land M."/>
            <person name="Hauser L."/>
            <person name="Kyrpides N."/>
            <person name="Ivanova N."/>
            <person name="Marx C.J."/>
            <person name="Richardson P."/>
        </authorList>
    </citation>
    <scope>NUCLEOTIDE SEQUENCE [LARGE SCALE GENOMIC DNA]</scope>
    <source>
        <strain evidence="5">LMG 21967 / CNCM I-2342 / ORS 2060</strain>
    </source>
</reference>
<dbReference type="SMART" id="SM00871">
    <property type="entry name" value="AraC_E_bind"/>
    <property type="match status" value="1"/>
</dbReference>
<organism evidence="4 5">
    <name type="scientific">Methylobacterium nodulans (strain LMG 21967 / CNCM I-2342 / ORS 2060)</name>
    <dbReference type="NCBI Taxonomy" id="460265"/>
    <lineage>
        <taxon>Bacteria</taxon>
        <taxon>Pseudomonadati</taxon>
        <taxon>Pseudomonadota</taxon>
        <taxon>Alphaproteobacteria</taxon>
        <taxon>Hyphomicrobiales</taxon>
        <taxon>Methylobacteriaceae</taxon>
        <taxon>Methylobacterium</taxon>
    </lineage>
</organism>
<feature type="region of interest" description="Disordered" evidence="1">
    <location>
        <begin position="21"/>
        <end position="84"/>
    </location>
</feature>
<evidence type="ECO:0000259" key="3">
    <source>
        <dbReference type="SMART" id="SM00871"/>
    </source>
</evidence>
<dbReference type="KEGG" id="mno:Mnod_0182"/>
<accession>B8I9H5</accession>
<keyword evidence="5" id="KW-1185">Reference proteome</keyword>
<dbReference type="HOGENOM" id="CLU_081271_0_0_5"/>
<evidence type="ECO:0000256" key="1">
    <source>
        <dbReference type="SAM" id="MobiDB-lite"/>
    </source>
</evidence>
<dbReference type="AlphaFoldDB" id="B8I9H5"/>
<evidence type="ECO:0000313" key="4">
    <source>
        <dbReference type="EMBL" id="ACL55228.1"/>
    </source>
</evidence>
<dbReference type="SUPFAM" id="SSF55136">
    <property type="entry name" value="Probable bacterial effector-binding domain"/>
    <property type="match status" value="1"/>
</dbReference>
<dbReference type="eggNOG" id="COG4978">
    <property type="taxonomic scope" value="Bacteria"/>
</dbReference>
<proteinExistence type="predicted"/>
<feature type="domain" description="AraC effector-binding" evidence="3">
    <location>
        <begin position="82"/>
        <end position="236"/>
    </location>
</feature>
<dbReference type="Proteomes" id="UP000008207">
    <property type="component" value="Chromosome"/>
</dbReference>
<dbReference type="RefSeq" id="WP_015926941.1">
    <property type="nucleotide sequence ID" value="NC_011894.1"/>
</dbReference>
<feature type="chain" id="PRO_5002871674" evidence="2">
    <location>
        <begin position="27"/>
        <end position="236"/>
    </location>
</feature>
<dbReference type="Gene3D" id="3.20.80.10">
    <property type="entry name" value="Regulatory factor, effector binding domain"/>
    <property type="match status" value="1"/>
</dbReference>
<feature type="signal peptide" evidence="2">
    <location>
        <begin position="1"/>
        <end position="26"/>
    </location>
</feature>
<protein>
    <submittedName>
        <fullName evidence="4">Transcription activator effector binding</fullName>
    </submittedName>
</protein>
<feature type="compositionally biased region" description="Pro residues" evidence="1">
    <location>
        <begin position="51"/>
        <end position="68"/>
    </location>
</feature>
<keyword evidence="2" id="KW-0732">Signal</keyword>
<evidence type="ECO:0000256" key="2">
    <source>
        <dbReference type="SAM" id="SignalP"/>
    </source>
</evidence>
<dbReference type="InterPro" id="IPR029442">
    <property type="entry name" value="GyrI-like"/>
</dbReference>
<dbReference type="Pfam" id="PF06445">
    <property type="entry name" value="GyrI-like"/>
    <property type="match status" value="1"/>
</dbReference>